<dbReference type="PANTHER" id="PTHR43049:SF1">
    <property type="entry name" value="EARLY ENDOSOME ANTIGEN"/>
    <property type="match status" value="1"/>
</dbReference>
<organism evidence="3 4">
    <name type="scientific">Bacillus mycoides</name>
    <dbReference type="NCBI Taxonomy" id="1405"/>
    <lineage>
        <taxon>Bacteria</taxon>
        <taxon>Bacillati</taxon>
        <taxon>Bacillota</taxon>
        <taxon>Bacilli</taxon>
        <taxon>Bacillales</taxon>
        <taxon>Bacillaceae</taxon>
        <taxon>Bacillus</taxon>
        <taxon>Bacillus cereus group</taxon>
    </lineage>
</organism>
<feature type="coiled-coil region" evidence="1">
    <location>
        <begin position="131"/>
        <end position="253"/>
    </location>
</feature>
<feature type="coiled-coil region" evidence="1">
    <location>
        <begin position="16"/>
        <end position="71"/>
    </location>
</feature>
<feature type="transmembrane region" description="Helical" evidence="2">
    <location>
        <begin position="690"/>
        <end position="712"/>
    </location>
</feature>
<feature type="transmembrane region" description="Helical" evidence="2">
    <location>
        <begin position="1032"/>
        <end position="1059"/>
    </location>
</feature>
<reference evidence="3 4" key="1">
    <citation type="submission" date="2017-04" db="EMBL/GenBank/DDBJ databases">
        <title>The Characteristic of a Fine Plant Growth-Promoting Rhizobacteria Bacillus mycoides Gnyt1 and its Whole Genome Sequencing Analysis.</title>
        <authorList>
            <person name="Li J.H."/>
            <person name="Yao T."/>
        </authorList>
    </citation>
    <scope>NUCLEOTIDE SEQUENCE [LARGE SCALE GENOMIC DNA]</scope>
    <source>
        <strain evidence="3 4">Gnyt1</strain>
    </source>
</reference>
<proteinExistence type="predicted"/>
<keyword evidence="1" id="KW-0175">Coiled coil</keyword>
<feature type="transmembrane region" description="Helical" evidence="2">
    <location>
        <begin position="724"/>
        <end position="757"/>
    </location>
</feature>
<evidence type="ECO:0000256" key="1">
    <source>
        <dbReference type="SAM" id="Coils"/>
    </source>
</evidence>
<feature type="transmembrane region" description="Helical" evidence="2">
    <location>
        <begin position="922"/>
        <end position="945"/>
    </location>
</feature>
<keyword evidence="2" id="KW-0812">Transmembrane</keyword>
<dbReference type="PANTHER" id="PTHR43049">
    <property type="entry name" value="EARLY ENDOSOME ANTIGEN"/>
    <property type="match status" value="1"/>
</dbReference>
<dbReference type="Proteomes" id="UP000192932">
    <property type="component" value="Chromosome"/>
</dbReference>
<evidence type="ECO:0000256" key="2">
    <source>
        <dbReference type="SAM" id="Phobius"/>
    </source>
</evidence>
<evidence type="ECO:0000313" key="3">
    <source>
        <dbReference type="EMBL" id="ARJ24389.1"/>
    </source>
</evidence>
<sequence>MARNNSEVEVIFKAQNKEFNESIKGMNQEAKKLRQEMKLQEEQMKLNATDSEKLQAKLQNLSGQYAVAQKATQATAEHLQRAKELYGENSTVVAKLESKLRSQQITEQQLANSIKQTSESLKQARDAEQERTSETAKAAQKLKELKEQEEKLQSSLSKLNAQYELQKAKLGENASAAEKLRLKIDNLGEQHTVAASKVQNYQKQLDQAKQKYGENASEIQRYETQLIQARTAEQQLQNQLSATNRSLQEQETATKQLKTFFEATGTSVDRFANALGNNLTNAIRSGTATARQLEQAIHIIGREALGSEADIEKLQRALRSIDDGNSIQQVRNDLRDLSREAERASHSFKELDIGLENMLGGLMAGGGISGAIEQALDTSKLKTKIDVSFEVPASSKKSVEEAVRGVEAYGVDVEEALEGTRRQWALNKTVSDKANASIVKGAGAIASAYAGIDFTELIQEANEIGNELGITSDTALGLTNRLLKIGFPPEQLDIIAEYGGQLTRAGYRAEEVQAIMEAGVETGTWNIDNLLDGLKEGRIRAAEFGKEVPKALQDLLKGTKISTEQMQKWGKAVAEGGRGGSVAMTEIAKALDGVEDATQKNLIGAQIFGTMYEDQGQNITNTLIGAQDKVVDLNKNQEQLNETIRKMDASPAVKFKKAMNDLKMALEPVLGVIADVISAFAGFVSEHPALAAAVTTIVTALGILVGACMALAPVFVTLSSIAGIMGVSIGAVAGPVALVVGGVIAASAAIAGLIIWMRNLWQTNEGFKNSITGVISGVQSFIEVLSSLGKYLFYTAVDGDYLNDWITHLPKGFQDAAEIIGLAVSKIREVCLHLFDAVKAVFSGDFSQIGEIFKTIGPTIAGAIIGGIPGILISVSRYLPAIAEYLSANSGIILEAITNIFTNIANFVTTVLPQFLETGSQMISSLVNGFMTAAPIILEAIVGIINTISQMIATYLPMIVQTGIQIIQTLITGIVQVLPSIIETGLQLIMTLINAILSMIPQLIPIAVQIIQTIINGIMSFLPQLIEMGINLLVSLITGITQALPMIALAIITVVTTLIEAITANLPMIIEAGVKVLTSLIDGIIKMLPQLIDLAINLITKVADTLLANLPKIIESGIKILMAIIDGIVQVLPQLINAALDLIFKIASTLIANLPKILEAGVKILLMLIAGIVKVIPELIAAALKLIITLAGELIKNLPKILEAGVQLIWALIKGIVSMVGQLGSTIVTDIVPKIVDTLRKIDLFKIGKDIISGLIDGLGSMAGKVLNKVKSIGNDILDGFTSFFDIHSPSRKMRDQVGKQIGAGLAVGMEQSMSTVLAATKNLANSVYTVLETTLNTFNSSTLNDMMNNNPLRSYFEAILYDGDYLNDWITHLPVDMRDALKAVGKELEQFTLDGVEDDSPIARYIRSILEGGDPAQDILREFNNSNKWLEVGKKIAGFREQIFKDFYNAPNQKSTKGNVLQSALNNISNMVDDTFKKLNLYGINKQDNIASNLSTLATRAVQPIVQQIDSGPVEINFYNTINNERDVDRMFEKANDWFAERGRNVKIGIGRT</sequence>
<dbReference type="RefSeq" id="WP_085312595.1">
    <property type="nucleotide sequence ID" value="NZ_CP020743.1"/>
</dbReference>
<keyword evidence="2" id="KW-1133">Transmembrane helix</keyword>
<dbReference type="SUPFAM" id="SSF48371">
    <property type="entry name" value="ARM repeat"/>
    <property type="match status" value="1"/>
</dbReference>
<feature type="transmembrane region" description="Helical" evidence="2">
    <location>
        <begin position="952"/>
        <end position="971"/>
    </location>
</feature>
<keyword evidence="2" id="KW-0472">Membrane</keyword>
<feature type="transmembrane region" description="Helical" evidence="2">
    <location>
        <begin position="892"/>
        <end position="916"/>
    </location>
</feature>
<gene>
    <name evidence="3" type="ORF">B7492_25685</name>
</gene>
<evidence type="ECO:0000313" key="4">
    <source>
        <dbReference type="Proteomes" id="UP000192932"/>
    </source>
</evidence>
<feature type="transmembrane region" description="Helical" evidence="2">
    <location>
        <begin position="860"/>
        <end position="880"/>
    </location>
</feature>
<accession>A0A1W6AF16</accession>
<feature type="transmembrane region" description="Helical" evidence="2">
    <location>
        <begin position="664"/>
        <end position="684"/>
    </location>
</feature>
<protein>
    <recommendedName>
        <fullName evidence="5">Tape measure protein</fullName>
    </recommendedName>
</protein>
<evidence type="ECO:0008006" key="5">
    <source>
        <dbReference type="Google" id="ProtNLM"/>
    </source>
</evidence>
<feature type="coiled-coil region" evidence="1">
    <location>
        <begin position="623"/>
        <end position="650"/>
    </location>
</feature>
<name>A0A1W6AF16_BACMY</name>
<dbReference type="InterPro" id="IPR016024">
    <property type="entry name" value="ARM-type_fold"/>
</dbReference>
<dbReference type="EMBL" id="CP020743">
    <property type="protein sequence ID" value="ARJ24389.1"/>
    <property type="molecule type" value="Genomic_DNA"/>
</dbReference>